<reference evidence="4 5" key="1">
    <citation type="journal article" date="2010" name="Proc. Natl. Acad. Sci. U.S.A.">
        <title>Insights into evolution of multicellular fungi from the assembled chromosomes of the mushroom Coprinopsis cinerea (Coprinus cinereus).</title>
        <authorList>
            <person name="Stajich J.E."/>
            <person name="Wilke S.K."/>
            <person name="Ahren D."/>
            <person name="Au C.H."/>
            <person name="Birren B.W."/>
            <person name="Borodovsky M."/>
            <person name="Burns C."/>
            <person name="Canback B."/>
            <person name="Casselton L.A."/>
            <person name="Cheng C.K."/>
            <person name="Deng J."/>
            <person name="Dietrich F.S."/>
            <person name="Fargo D.C."/>
            <person name="Farman M.L."/>
            <person name="Gathman A.C."/>
            <person name="Goldberg J."/>
            <person name="Guigo R."/>
            <person name="Hoegger P.J."/>
            <person name="Hooker J.B."/>
            <person name="Huggins A."/>
            <person name="James T.Y."/>
            <person name="Kamada T."/>
            <person name="Kilaru S."/>
            <person name="Kodira C."/>
            <person name="Kues U."/>
            <person name="Kupfer D."/>
            <person name="Kwan H.S."/>
            <person name="Lomsadze A."/>
            <person name="Li W."/>
            <person name="Lilly W.W."/>
            <person name="Ma L.J."/>
            <person name="Mackey A.J."/>
            <person name="Manning G."/>
            <person name="Martin F."/>
            <person name="Muraguchi H."/>
            <person name="Natvig D.O."/>
            <person name="Palmerini H."/>
            <person name="Ramesh M.A."/>
            <person name="Rehmeyer C.J."/>
            <person name="Roe B.A."/>
            <person name="Shenoy N."/>
            <person name="Stanke M."/>
            <person name="Ter-Hovhannisyan V."/>
            <person name="Tunlid A."/>
            <person name="Velagapudi R."/>
            <person name="Vision T.J."/>
            <person name="Zeng Q."/>
            <person name="Zolan M.E."/>
            <person name="Pukkila P.J."/>
        </authorList>
    </citation>
    <scope>NUCLEOTIDE SEQUENCE [LARGE SCALE GENOMIC DNA]</scope>
    <source>
        <strain evidence="5">Okayama-7 / 130 / ATCC MYA-4618 / FGSC 9003</strain>
    </source>
</reference>
<keyword evidence="1" id="KW-0862">Zinc</keyword>
<evidence type="ECO:0000313" key="4">
    <source>
        <dbReference type="EMBL" id="EAU89127.2"/>
    </source>
</evidence>
<keyword evidence="1" id="KW-0863">Zinc-finger</keyword>
<keyword evidence="5" id="KW-1185">Reference proteome</keyword>
<dbReference type="InterPro" id="IPR001878">
    <property type="entry name" value="Znf_CCHC"/>
</dbReference>
<dbReference type="AlphaFoldDB" id="A8ND60"/>
<comment type="caution">
    <text evidence="4">The sequence shown here is derived from an EMBL/GenBank/DDBJ whole genome shotgun (WGS) entry which is preliminary data.</text>
</comment>
<dbReference type="EMBL" id="AACS02000009">
    <property type="protein sequence ID" value="EAU89127.2"/>
    <property type="molecule type" value="Genomic_DNA"/>
</dbReference>
<keyword evidence="1" id="KW-0479">Metal-binding</keyword>
<evidence type="ECO:0000313" key="5">
    <source>
        <dbReference type="Proteomes" id="UP000001861"/>
    </source>
</evidence>
<dbReference type="GO" id="GO:0008270">
    <property type="term" value="F:zinc ion binding"/>
    <property type="evidence" value="ECO:0007669"/>
    <property type="project" value="UniProtKB-KW"/>
</dbReference>
<evidence type="ECO:0000256" key="2">
    <source>
        <dbReference type="SAM" id="MobiDB-lite"/>
    </source>
</evidence>
<proteinExistence type="predicted"/>
<name>A8ND60_COPC7</name>
<evidence type="ECO:0000256" key="1">
    <source>
        <dbReference type="PROSITE-ProRule" id="PRU00047"/>
    </source>
</evidence>
<feature type="region of interest" description="Disordered" evidence="2">
    <location>
        <begin position="1"/>
        <end position="48"/>
    </location>
</feature>
<dbReference type="HOGENOM" id="CLU_1421349_0_0_1"/>
<gene>
    <name evidence="4" type="ORF">CC1G_08535</name>
</gene>
<dbReference type="Proteomes" id="UP000001861">
    <property type="component" value="Unassembled WGS sequence"/>
</dbReference>
<dbReference type="VEuPathDB" id="FungiDB:CC1G_08535"/>
<sequence length="191" mass="19826">MAGRSGGGRGFGRGGGRGGHQRSYSGPPNFFGNQPNFHQGPSRNLYQPPAQSFGSPGCYFCGGNSHYMRDCNTAARYQNEGCCQYDFRANRFFFGDGSPIILPPGGTLQAVIDARGSGGEGSGSAARAPSAAPATANQQAPVVRFCAVVEEPAVLATLTEVKDLEDTEGAQQSDSEGPNDAALEEPDKASG</sequence>
<organism evidence="4 5">
    <name type="scientific">Coprinopsis cinerea (strain Okayama-7 / 130 / ATCC MYA-4618 / FGSC 9003)</name>
    <name type="common">Inky cap fungus</name>
    <name type="synonym">Hormographiella aspergillata</name>
    <dbReference type="NCBI Taxonomy" id="240176"/>
    <lineage>
        <taxon>Eukaryota</taxon>
        <taxon>Fungi</taxon>
        <taxon>Dikarya</taxon>
        <taxon>Basidiomycota</taxon>
        <taxon>Agaricomycotina</taxon>
        <taxon>Agaricomycetes</taxon>
        <taxon>Agaricomycetidae</taxon>
        <taxon>Agaricales</taxon>
        <taxon>Agaricineae</taxon>
        <taxon>Psathyrellaceae</taxon>
        <taxon>Coprinopsis</taxon>
    </lineage>
</organism>
<dbReference type="InParanoid" id="A8ND60"/>
<dbReference type="GeneID" id="6009196"/>
<feature type="compositionally biased region" description="Gly residues" evidence="2">
    <location>
        <begin position="1"/>
        <end position="18"/>
    </location>
</feature>
<dbReference type="PROSITE" id="PS50158">
    <property type="entry name" value="ZF_CCHC"/>
    <property type="match status" value="1"/>
</dbReference>
<accession>A8ND60</accession>
<evidence type="ECO:0000259" key="3">
    <source>
        <dbReference type="PROSITE" id="PS50158"/>
    </source>
</evidence>
<feature type="region of interest" description="Disordered" evidence="2">
    <location>
        <begin position="159"/>
        <end position="191"/>
    </location>
</feature>
<feature type="compositionally biased region" description="Polar residues" evidence="2">
    <location>
        <begin position="22"/>
        <end position="48"/>
    </location>
</feature>
<protein>
    <recommendedName>
        <fullName evidence="3">CCHC-type domain-containing protein</fullName>
    </recommendedName>
</protein>
<dbReference type="KEGG" id="cci:CC1G_08535"/>
<dbReference type="RefSeq" id="XP_001832707.2">
    <property type="nucleotide sequence ID" value="XM_001832655.2"/>
</dbReference>
<feature type="domain" description="CCHC-type" evidence="3">
    <location>
        <begin position="58"/>
        <end position="71"/>
    </location>
</feature>
<dbReference type="GO" id="GO:0003676">
    <property type="term" value="F:nucleic acid binding"/>
    <property type="evidence" value="ECO:0007669"/>
    <property type="project" value="InterPro"/>
</dbReference>